<dbReference type="RefSeq" id="WP_103238682.1">
    <property type="nucleotide sequence ID" value="NZ_JANJZD010000005.1"/>
</dbReference>
<dbReference type="AlphaFoldDB" id="A0A2K4ZDR4"/>
<dbReference type="EMBL" id="OFSM01000005">
    <property type="protein sequence ID" value="SOY28607.1"/>
    <property type="molecule type" value="Genomic_DNA"/>
</dbReference>
<dbReference type="OrthoDB" id="9794725at2"/>
<dbReference type="InterPro" id="IPR049492">
    <property type="entry name" value="BD-FAE-like_dom"/>
</dbReference>
<proteinExistence type="predicted"/>
<dbReference type="Proteomes" id="UP000236311">
    <property type="component" value="Unassembled WGS sequence"/>
</dbReference>
<dbReference type="EC" id="3.1.1.72" evidence="3"/>
<dbReference type="PANTHER" id="PTHR48081">
    <property type="entry name" value="AB HYDROLASE SUPERFAMILY PROTEIN C4A8.06C"/>
    <property type="match status" value="1"/>
</dbReference>
<dbReference type="PANTHER" id="PTHR48081:SF6">
    <property type="entry name" value="PEPTIDASE S9 PROLYL OLIGOPEPTIDASE CATALYTIC DOMAIN-CONTAINING PROTEIN"/>
    <property type="match status" value="1"/>
</dbReference>
<evidence type="ECO:0000313" key="3">
    <source>
        <dbReference type="EMBL" id="SOY28607.1"/>
    </source>
</evidence>
<evidence type="ECO:0000313" key="4">
    <source>
        <dbReference type="Proteomes" id="UP000236311"/>
    </source>
</evidence>
<name>A0A2K4ZDR4_9FIRM</name>
<accession>A0A2K4ZDR4</accession>
<dbReference type="Gene3D" id="3.40.50.1820">
    <property type="entry name" value="alpha/beta hydrolase"/>
    <property type="match status" value="1"/>
</dbReference>
<dbReference type="InterPro" id="IPR050300">
    <property type="entry name" value="GDXG_lipolytic_enzyme"/>
</dbReference>
<gene>
    <name evidence="3" type="primary">axeA1_2</name>
    <name evidence="3" type="ORF">AMURIS_01317</name>
</gene>
<evidence type="ECO:0000256" key="1">
    <source>
        <dbReference type="ARBA" id="ARBA00022801"/>
    </source>
</evidence>
<keyword evidence="4" id="KW-1185">Reference proteome</keyword>
<feature type="domain" description="BD-FAE-like" evidence="2">
    <location>
        <begin position="33"/>
        <end position="217"/>
    </location>
</feature>
<sequence>MQYFNLDVKQSHSMEYAVCNVYLIDSAKEITIKTRPMVIVCPGGGYSYTSNREAEIVALQFLAMGYHAAVLRYSTAPAVYPTAILELASTVLQIRSHAEEWNINPNQIVITGFSAGGHLAASYCMFWNQKWMAEDLSTENELLRPNGMILGYPVITSGEYAHKGSFQNLLGDEYEAQKESLSLENRAGEQVPRTFLWHTCEDMSVPVQNSLLLVNALVSHRIPVEFHLFEKGGHGLSLANRLTNTQGHGPECAAGAWIPLVRQWMENWINGQEN</sequence>
<protein>
    <submittedName>
        <fullName evidence="3">Acetylxylan esterase</fullName>
        <ecNumber evidence="3">3.1.1.72</ecNumber>
    </submittedName>
</protein>
<dbReference type="SUPFAM" id="SSF53474">
    <property type="entry name" value="alpha/beta-Hydrolases"/>
    <property type="match status" value="2"/>
</dbReference>
<dbReference type="GO" id="GO:0046555">
    <property type="term" value="F:acetylxylan esterase activity"/>
    <property type="evidence" value="ECO:0007669"/>
    <property type="project" value="UniProtKB-EC"/>
</dbReference>
<dbReference type="Pfam" id="PF20434">
    <property type="entry name" value="BD-FAE"/>
    <property type="match status" value="1"/>
</dbReference>
<keyword evidence="1 3" id="KW-0378">Hydrolase</keyword>
<dbReference type="InterPro" id="IPR029058">
    <property type="entry name" value="AB_hydrolase_fold"/>
</dbReference>
<reference evidence="3 4" key="1">
    <citation type="submission" date="2018-01" db="EMBL/GenBank/DDBJ databases">
        <authorList>
            <person name="Gaut B.S."/>
            <person name="Morton B.R."/>
            <person name="Clegg M.T."/>
            <person name="Duvall M.R."/>
        </authorList>
    </citation>
    <scope>NUCLEOTIDE SEQUENCE [LARGE SCALE GENOMIC DNA]</scope>
    <source>
        <strain evidence="3">GP69</strain>
    </source>
</reference>
<organism evidence="3 4">
    <name type="scientific">Acetatifactor muris</name>
    <dbReference type="NCBI Taxonomy" id="879566"/>
    <lineage>
        <taxon>Bacteria</taxon>
        <taxon>Bacillati</taxon>
        <taxon>Bacillota</taxon>
        <taxon>Clostridia</taxon>
        <taxon>Lachnospirales</taxon>
        <taxon>Lachnospiraceae</taxon>
        <taxon>Acetatifactor</taxon>
    </lineage>
</organism>
<evidence type="ECO:0000259" key="2">
    <source>
        <dbReference type="Pfam" id="PF20434"/>
    </source>
</evidence>